<dbReference type="EMBL" id="VYKL01000015">
    <property type="protein sequence ID" value="KAA9025704.1"/>
    <property type="molecule type" value="Genomic_DNA"/>
</dbReference>
<feature type="domain" description="DUF7852" evidence="2">
    <location>
        <begin position="59"/>
        <end position="124"/>
    </location>
</feature>
<proteinExistence type="predicted"/>
<comment type="caution">
    <text evidence="3">The sequence shown here is derived from an EMBL/GenBank/DDBJ whole genome shotgun (WGS) entry which is preliminary data.</text>
</comment>
<keyword evidence="4" id="KW-1185">Reference proteome</keyword>
<evidence type="ECO:0000256" key="1">
    <source>
        <dbReference type="SAM" id="MobiDB-lite"/>
    </source>
</evidence>
<reference evidence="3 4" key="1">
    <citation type="submission" date="2019-09" db="EMBL/GenBank/DDBJ databases">
        <title>Whole genome sequences of isolates from the Mars Exploration Rovers.</title>
        <authorList>
            <person name="Seuylemezian A."/>
            <person name="Vaishampayan P."/>
        </authorList>
    </citation>
    <scope>NUCLEOTIDE SEQUENCE [LARGE SCALE GENOMIC DNA]</scope>
    <source>
        <strain evidence="3 4">MER_TA_151</strain>
    </source>
</reference>
<dbReference type="InterPro" id="IPR057174">
    <property type="entry name" value="DUF7852"/>
</dbReference>
<dbReference type="RefSeq" id="WP_150439359.1">
    <property type="nucleotide sequence ID" value="NZ_VYKL01000015.1"/>
</dbReference>
<sequence length="277" mass="31654">MRKNSSYYRSRNHTGGGTSSFFVEGKTVGSDLMPIAPWKTGVKLDYPFLNASVPLADIDLEIDVEAEIPLPDRVLEIKSIRKNVTLTQCKAVPSSYCPNTVKLFITGILHKNIQFITGASSNVRDLRVDVEFSTVKTVELDNPIMSPFGQEDIEFSQKSSLYEYREMGKKGHGANPFVSGSETFETFNEPIECTLLGTKVREIDLFKDVDRFGRFSRIIEKAEIRLFLRLSQMQKVFVDDKDSKYSKYYKDNNKNDNNDDKDDNNKNDNKYNNNYKS</sequence>
<protein>
    <recommendedName>
        <fullName evidence="2">DUF7852 domain-containing protein</fullName>
    </recommendedName>
</protein>
<name>A0A5J5HX14_9BACI</name>
<dbReference type="Pfam" id="PF25250">
    <property type="entry name" value="DUF7852"/>
    <property type="match status" value="1"/>
</dbReference>
<dbReference type="OrthoDB" id="2381017at2"/>
<dbReference type="NCBIfam" id="NF045794">
    <property type="entry name" value="CsxC_fam"/>
    <property type="match status" value="1"/>
</dbReference>
<gene>
    <name evidence="3" type="ORF">F4V44_07365</name>
</gene>
<accession>A0A5J5HX14</accession>
<evidence type="ECO:0000259" key="2">
    <source>
        <dbReference type="Pfam" id="PF25250"/>
    </source>
</evidence>
<dbReference type="InterPro" id="IPR054845">
    <property type="entry name" value="Exosporium_prot_C"/>
</dbReference>
<dbReference type="Proteomes" id="UP000326671">
    <property type="component" value="Unassembled WGS sequence"/>
</dbReference>
<evidence type="ECO:0000313" key="3">
    <source>
        <dbReference type="EMBL" id="KAA9025704.1"/>
    </source>
</evidence>
<evidence type="ECO:0000313" key="4">
    <source>
        <dbReference type="Proteomes" id="UP000326671"/>
    </source>
</evidence>
<feature type="compositionally biased region" description="Basic and acidic residues" evidence="1">
    <location>
        <begin position="246"/>
        <end position="269"/>
    </location>
</feature>
<feature type="region of interest" description="Disordered" evidence="1">
    <location>
        <begin position="246"/>
        <end position="277"/>
    </location>
</feature>
<dbReference type="AlphaFoldDB" id="A0A5J5HX14"/>
<organism evidence="3 4">
    <name type="scientific">Niallia endozanthoxylica</name>
    <dbReference type="NCBI Taxonomy" id="2036016"/>
    <lineage>
        <taxon>Bacteria</taxon>
        <taxon>Bacillati</taxon>
        <taxon>Bacillota</taxon>
        <taxon>Bacilli</taxon>
        <taxon>Bacillales</taxon>
        <taxon>Bacillaceae</taxon>
        <taxon>Niallia</taxon>
    </lineage>
</organism>